<name>A0A7Z0MNP0_9GAMM</name>
<reference evidence="1 2" key="1">
    <citation type="submission" date="2020-05" db="EMBL/GenBank/DDBJ databases">
        <title>Horizontal transmission and recombination maintain forever young bacterial symbiont genomes.</title>
        <authorList>
            <person name="Russell S.L."/>
            <person name="Pepper-Tunick E."/>
            <person name="Svedberg J."/>
            <person name="Byrne A."/>
            <person name="Ruelas Castillo J."/>
            <person name="Vollmers C."/>
            <person name="Beinart R.A."/>
            <person name="Corbett-Detig R."/>
        </authorList>
    </citation>
    <scope>NUCLEOTIDE SEQUENCE [LARGE SCALE GENOMIC DNA]</scope>
    <source>
        <strain evidence="1">4727-3</strain>
    </source>
</reference>
<organism evidence="1 2">
    <name type="scientific">Candidatus Methanofishera endochildressiae</name>
    <dbReference type="NCBI Taxonomy" id="2738884"/>
    <lineage>
        <taxon>Bacteria</taxon>
        <taxon>Pseudomonadati</taxon>
        <taxon>Pseudomonadota</taxon>
        <taxon>Gammaproteobacteria</taxon>
        <taxon>Candidatus Methanofishera</taxon>
    </lineage>
</organism>
<accession>A0A7Z0MNP0</accession>
<sequence>MRSDDEAALLRKANRYGRRGRSGAYPIRCVGERIKVTGVPEFREVAWRA</sequence>
<evidence type="ECO:0000313" key="1">
    <source>
        <dbReference type="EMBL" id="NYT47041.1"/>
    </source>
</evidence>
<proteinExistence type="predicted"/>
<protein>
    <submittedName>
        <fullName evidence="1">Uncharacterized protein</fullName>
    </submittedName>
</protein>
<dbReference type="Proteomes" id="UP000537890">
    <property type="component" value="Unassembled WGS sequence"/>
</dbReference>
<dbReference type="AlphaFoldDB" id="A0A7Z0MNP0"/>
<dbReference type="EMBL" id="JACCHS010000072">
    <property type="protein sequence ID" value="NYT47041.1"/>
    <property type="molecule type" value="Genomic_DNA"/>
</dbReference>
<evidence type="ECO:0000313" key="2">
    <source>
        <dbReference type="Proteomes" id="UP000537890"/>
    </source>
</evidence>
<comment type="caution">
    <text evidence="1">The sequence shown here is derived from an EMBL/GenBank/DDBJ whole genome shotgun (WGS) entry which is preliminary data.</text>
</comment>
<gene>
    <name evidence="1" type="ORF">H0A75_04955</name>
</gene>